<dbReference type="GO" id="GO:0004190">
    <property type="term" value="F:aspartic-type endopeptidase activity"/>
    <property type="evidence" value="ECO:0007669"/>
    <property type="project" value="InterPro"/>
</dbReference>
<dbReference type="SUPFAM" id="SSF50630">
    <property type="entry name" value="Acid proteases"/>
    <property type="match status" value="1"/>
</dbReference>
<evidence type="ECO:0000313" key="4">
    <source>
        <dbReference type="EnsemblPlants" id="Ma01_p02710.1"/>
    </source>
</evidence>
<protein>
    <submittedName>
        <fullName evidence="3">(wild Malaysian banana) hypothetical protein</fullName>
    </submittedName>
</protein>
<dbReference type="PROSITE" id="PS51767">
    <property type="entry name" value="PEPTIDASE_A1"/>
    <property type="match status" value="1"/>
</dbReference>
<evidence type="ECO:0000313" key="3">
    <source>
        <dbReference type="EMBL" id="CAG1858364.1"/>
    </source>
</evidence>
<gene>
    <name evidence="3" type="ORF">GSMUA_286590.1</name>
</gene>
<evidence type="ECO:0000256" key="1">
    <source>
        <dbReference type="ARBA" id="ARBA00007447"/>
    </source>
</evidence>
<organism evidence="4 5">
    <name type="scientific">Musa acuminata subsp. malaccensis</name>
    <name type="common">Wild banana</name>
    <name type="synonym">Musa malaccensis</name>
    <dbReference type="NCBI Taxonomy" id="214687"/>
    <lineage>
        <taxon>Eukaryota</taxon>
        <taxon>Viridiplantae</taxon>
        <taxon>Streptophyta</taxon>
        <taxon>Embryophyta</taxon>
        <taxon>Tracheophyta</taxon>
        <taxon>Spermatophyta</taxon>
        <taxon>Magnoliopsida</taxon>
        <taxon>Liliopsida</taxon>
        <taxon>Zingiberales</taxon>
        <taxon>Musaceae</taxon>
        <taxon>Musa</taxon>
    </lineage>
</organism>
<dbReference type="InParanoid" id="A0A804HPL4"/>
<dbReference type="PANTHER" id="PTHR13683">
    <property type="entry name" value="ASPARTYL PROTEASES"/>
    <property type="match status" value="1"/>
</dbReference>
<dbReference type="InterPro" id="IPR032861">
    <property type="entry name" value="TAXi_N"/>
</dbReference>
<dbReference type="EnsemblPlants" id="Ma01_t02710.1">
    <property type="protein sequence ID" value="Ma01_p02710.1"/>
    <property type="gene ID" value="Ma01_g02710"/>
</dbReference>
<dbReference type="InterPro" id="IPR021109">
    <property type="entry name" value="Peptidase_aspartic_dom_sf"/>
</dbReference>
<dbReference type="EMBL" id="HG996466">
    <property type="protein sequence ID" value="CAG1858364.1"/>
    <property type="molecule type" value="Genomic_DNA"/>
</dbReference>
<sequence>MPPTCSAPWDCKPSPPPLGFMDLGLPYAFLKLGTPNVTFLVALDAGSDLFWVPCDCHQCAVAKFDQQNFEFDIYSTSNSSTSQKITCNNSLCDNQNACTAETSSCPYIVQYLSANTSTSGVLVEDVPYLMTEDETPRIVEAPIVFGYVAFNYYNHLRLEW</sequence>
<dbReference type="PANTHER" id="PTHR13683:SF232">
    <property type="entry name" value="OS09G0542100 PROTEIN"/>
    <property type="match status" value="1"/>
</dbReference>
<dbReference type="Gramene" id="Ma01_t02710.1">
    <property type="protein sequence ID" value="Ma01_p02710.1"/>
    <property type="gene ID" value="Ma01_g02710"/>
</dbReference>
<feature type="domain" description="Peptidase A1" evidence="2">
    <location>
        <begin position="26"/>
        <end position="160"/>
    </location>
</feature>
<dbReference type="Proteomes" id="UP000012960">
    <property type="component" value="Unplaced"/>
</dbReference>
<dbReference type="Pfam" id="PF14543">
    <property type="entry name" value="TAXi_N"/>
    <property type="match status" value="1"/>
</dbReference>
<reference evidence="3" key="1">
    <citation type="submission" date="2021-03" db="EMBL/GenBank/DDBJ databases">
        <authorList>
            <consortium name="Genoscope - CEA"/>
            <person name="William W."/>
        </authorList>
    </citation>
    <scope>NUCLEOTIDE SEQUENCE</scope>
    <source>
        <strain evidence="3">Doubled-haploid Pahang</strain>
    </source>
</reference>
<accession>A0A804HPL4</accession>
<keyword evidence="5" id="KW-1185">Reference proteome</keyword>
<dbReference type="InterPro" id="IPR033121">
    <property type="entry name" value="PEPTIDASE_A1"/>
</dbReference>
<comment type="similarity">
    <text evidence="1">Belongs to the peptidase A1 family.</text>
</comment>
<reference evidence="4" key="2">
    <citation type="submission" date="2021-05" db="UniProtKB">
        <authorList>
            <consortium name="EnsemblPlants"/>
        </authorList>
    </citation>
    <scope>IDENTIFICATION</scope>
    <source>
        <strain evidence="4">subsp. malaccensis</strain>
    </source>
</reference>
<evidence type="ECO:0000259" key="2">
    <source>
        <dbReference type="PROSITE" id="PS51767"/>
    </source>
</evidence>
<evidence type="ECO:0000313" key="5">
    <source>
        <dbReference type="Proteomes" id="UP000012960"/>
    </source>
</evidence>
<proteinExistence type="inferred from homology"/>
<dbReference type="AlphaFoldDB" id="A0A804HPL4"/>
<dbReference type="Gene3D" id="2.40.70.10">
    <property type="entry name" value="Acid Proteases"/>
    <property type="match status" value="1"/>
</dbReference>
<dbReference type="GO" id="GO:0006508">
    <property type="term" value="P:proteolysis"/>
    <property type="evidence" value="ECO:0007669"/>
    <property type="project" value="InterPro"/>
</dbReference>
<name>A0A804HPL4_MUSAM</name>
<dbReference type="InterPro" id="IPR001461">
    <property type="entry name" value="Aspartic_peptidase_A1"/>
</dbReference>